<protein>
    <submittedName>
        <fullName evidence="2">Permease</fullName>
    </submittedName>
</protein>
<comment type="caution">
    <text evidence="2">The sequence shown here is derived from an EMBL/GenBank/DDBJ whole genome shotgun (WGS) entry which is preliminary data.</text>
</comment>
<accession>A0ABQ1NSF0</accession>
<name>A0ABQ1NSF0_9BACI</name>
<dbReference type="EMBL" id="BMCJ01000002">
    <property type="protein sequence ID" value="GGC84159.1"/>
    <property type="molecule type" value="Genomic_DNA"/>
</dbReference>
<feature type="transmembrane region" description="Helical" evidence="1">
    <location>
        <begin position="26"/>
        <end position="45"/>
    </location>
</feature>
<dbReference type="PANTHER" id="PTHR30354">
    <property type="entry name" value="GNT FAMILY GLUCONATE TRANSPORTER"/>
    <property type="match status" value="1"/>
</dbReference>
<feature type="transmembrane region" description="Helical" evidence="1">
    <location>
        <begin position="252"/>
        <end position="272"/>
    </location>
</feature>
<keyword evidence="1" id="KW-1133">Transmembrane helix</keyword>
<keyword evidence="3" id="KW-1185">Reference proteome</keyword>
<feature type="transmembrane region" description="Helical" evidence="1">
    <location>
        <begin position="278"/>
        <end position="298"/>
    </location>
</feature>
<evidence type="ECO:0000313" key="3">
    <source>
        <dbReference type="Proteomes" id="UP000619534"/>
    </source>
</evidence>
<organism evidence="2 3">
    <name type="scientific">Thalassobacillus devorans</name>
    <dbReference type="NCBI Taxonomy" id="279813"/>
    <lineage>
        <taxon>Bacteria</taxon>
        <taxon>Bacillati</taxon>
        <taxon>Bacillota</taxon>
        <taxon>Bacilli</taxon>
        <taxon>Bacillales</taxon>
        <taxon>Bacillaceae</taxon>
        <taxon>Thalassobacillus</taxon>
    </lineage>
</organism>
<dbReference type="PANTHER" id="PTHR30354:SF7">
    <property type="entry name" value="BLL7963 PROTEIN"/>
    <property type="match status" value="1"/>
</dbReference>
<dbReference type="Pfam" id="PF02447">
    <property type="entry name" value="GntP_permease"/>
    <property type="match status" value="1"/>
</dbReference>
<keyword evidence="1" id="KW-0472">Membrane</keyword>
<evidence type="ECO:0000256" key="1">
    <source>
        <dbReference type="SAM" id="Phobius"/>
    </source>
</evidence>
<dbReference type="Proteomes" id="UP000619534">
    <property type="component" value="Unassembled WGS sequence"/>
</dbReference>
<feature type="transmembrane region" description="Helical" evidence="1">
    <location>
        <begin position="350"/>
        <end position="375"/>
    </location>
</feature>
<gene>
    <name evidence="2" type="ORF">GCM10007216_13520</name>
</gene>
<feature type="transmembrane region" description="Helical" evidence="1">
    <location>
        <begin position="431"/>
        <end position="452"/>
    </location>
</feature>
<evidence type="ECO:0000313" key="2">
    <source>
        <dbReference type="EMBL" id="GGC84159.1"/>
    </source>
</evidence>
<proteinExistence type="predicted"/>
<feature type="transmembrane region" description="Helical" evidence="1">
    <location>
        <begin position="179"/>
        <end position="199"/>
    </location>
</feature>
<reference evidence="3" key="1">
    <citation type="journal article" date="2019" name="Int. J. Syst. Evol. Microbiol.">
        <title>The Global Catalogue of Microorganisms (GCM) 10K type strain sequencing project: providing services to taxonomists for standard genome sequencing and annotation.</title>
        <authorList>
            <consortium name="The Broad Institute Genomics Platform"/>
            <consortium name="The Broad Institute Genome Sequencing Center for Infectious Disease"/>
            <person name="Wu L."/>
            <person name="Ma J."/>
        </authorList>
    </citation>
    <scope>NUCLEOTIDE SEQUENCE [LARGE SCALE GENOMIC DNA]</scope>
    <source>
        <strain evidence="3">CCM 7282</strain>
    </source>
</reference>
<feature type="transmembrane region" description="Helical" evidence="1">
    <location>
        <begin position="310"/>
        <end position="330"/>
    </location>
</feature>
<sequence>MDVIGLLGLIASLALLIYLTMKGVNIIIAALISSVLIAVTGGLDLETALKEDYMNGFTGYFAAWFLVFLLGAIFGKIMQETKSAESIAQWIKNTFGAKRAVFAVVAAAAIMTYGGVSLFVVGFAVYPIAVSLFRAANLPHRFIPAALVFGSISFTMTAPGSPEIQNIIPTEFFETTPTAGGFIGVLSALLVMVSGGLWLGRMVRKASANGESFMLPSASAAAINETASAVEAGELESDYQSEPEKTNGLPNVIVAVLPLVLVIVLLNVLGQFMNPTTALLIALTTGIALACVSMYRFLTEFWGSLAIGTQNALVALANTCAVVGFGSVAAQVSAFDSVVDGLVNMPGPPLLGLAVGVTVVCGITGSASGGLGIALPILAPIYMSQGLDPGAMHRVSALASGGIDSLPHNGYVVTTVRAICGETHKRAYKPIFMLSVVVPLIVMFFAVFLYSIF</sequence>
<feature type="transmembrane region" description="Helical" evidence="1">
    <location>
        <begin position="100"/>
        <end position="130"/>
    </location>
</feature>
<dbReference type="RefSeq" id="WP_062441857.1">
    <property type="nucleotide sequence ID" value="NZ_BMCJ01000002.1"/>
</dbReference>
<feature type="transmembrane region" description="Helical" evidence="1">
    <location>
        <begin position="57"/>
        <end position="75"/>
    </location>
</feature>
<keyword evidence="1" id="KW-0812">Transmembrane</keyword>
<dbReference type="InterPro" id="IPR003474">
    <property type="entry name" value="Glcn_transporter"/>
</dbReference>